<dbReference type="EMBL" id="SGWZ01000002">
    <property type="protein sequence ID" value="RZS70580.1"/>
    <property type="molecule type" value="Genomic_DNA"/>
</dbReference>
<dbReference type="EMBL" id="LBNE01000008">
    <property type="protein sequence ID" value="KKO71342.1"/>
    <property type="molecule type" value="Genomic_DNA"/>
</dbReference>
<sequence>MAILQYQVPDMSCDHCVRALTGAIQEAVPGAQVQADLAAHTLTVTGTTDAAAVERGIAAADYDFTRKEA</sequence>
<dbReference type="InterPro" id="IPR017969">
    <property type="entry name" value="Heavy-metal-associated_CS"/>
</dbReference>
<dbReference type="Gene3D" id="3.30.70.100">
    <property type="match status" value="1"/>
</dbReference>
<name>A0A171KR25_9BURK</name>
<dbReference type="SUPFAM" id="SSF55008">
    <property type="entry name" value="HMA, heavy metal-associated domain"/>
    <property type="match status" value="1"/>
</dbReference>
<keyword evidence="5" id="KW-1185">Reference proteome</keyword>
<accession>A0A171KR25</accession>
<proteinExistence type="predicted"/>
<evidence type="ECO:0000259" key="2">
    <source>
        <dbReference type="PROSITE" id="PS50846"/>
    </source>
</evidence>
<dbReference type="AlphaFoldDB" id="A0A171KR25"/>
<dbReference type="RefSeq" id="WP_068372539.1">
    <property type="nucleotide sequence ID" value="NZ_CBCSEB010000001.1"/>
</dbReference>
<dbReference type="Pfam" id="PF00403">
    <property type="entry name" value="HMA"/>
    <property type="match status" value="1"/>
</dbReference>
<keyword evidence="1" id="KW-0479">Metal-binding</keyword>
<protein>
    <submittedName>
        <fullName evidence="4">Copper chaperone</fullName>
    </submittedName>
    <submittedName>
        <fullName evidence="3">Heavy metal transporter</fullName>
    </submittedName>
</protein>
<comment type="caution">
    <text evidence="3">The sequence shown here is derived from an EMBL/GenBank/DDBJ whole genome shotgun (WGS) entry which is preliminary data.</text>
</comment>
<dbReference type="CDD" id="cd00371">
    <property type="entry name" value="HMA"/>
    <property type="match status" value="1"/>
</dbReference>
<dbReference type="STRING" id="206506.AAV32_11690"/>
<dbReference type="GO" id="GO:0046872">
    <property type="term" value="F:metal ion binding"/>
    <property type="evidence" value="ECO:0007669"/>
    <property type="project" value="UniProtKB-KW"/>
</dbReference>
<dbReference type="InterPro" id="IPR006121">
    <property type="entry name" value="HMA_dom"/>
</dbReference>
<gene>
    <name evidence="3" type="ORF">AAV32_11690</name>
    <name evidence="4" type="ORF">EV679_1987</name>
</gene>
<dbReference type="Proteomes" id="UP000078084">
    <property type="component" value="Unassembled WGS sequence"/>
</dbReference>
<dbReference type="PROSITE" id="PS50846">
    <property type="entry name" value="HMA_2"/>
    <property type="match status" value="1"/>
</dbReference>
<reference evidence="3 5" key="1">
    <citation type="submission" date="2015-04" db="EMBL/GenBank/DDBJ databases">
        <title>Genome sequence of Kerstersia gyiorum CG1.</title>
        <authorList>
            <person name="Greninger A.L."/>
            <person name="Kozyreva V."/>
            <person name="Chaturvedi V."/>
        </authorList>
    </citation>
    <scope>NUCLEOTIDE SEQUENCE [LARGE SCALE GENOMIC DNA]</scope>
    <source>
        <strain evidence="3 5">CG1</strain>
    </source>
</reference>
<dbReference type="PROSITE" id="PS01047">
    <property type="entry name" value="HMA_1"/>
    <property type="match status" value="1"/>
</dbReference>
<evidence type="ECO:0000313" key="3">
    <source>
        <dbReference type="EMBL" id="KKO71342.1"/>
    </source>
</evidence>
<feature type="domain" description="HMA" evidence="2">
    <location>
        <begin position="2"/>
        <end position="65"/>
    </location>
</feature>
<evidence type="ECO:0000313" key="4">
    <source>
        <dbReference type="EMBL" id="RZS70580.1"/>
    </source>
</evidence>
<dbReference type="InterPro" id="IPR036163">
    <property type="entry name" value="HMA_dom_sf"/>
</dbReference>
<reference evidence="4 6" key="2">
    <citation type="submission" date="2019-02" db="EMBL/GenBank/DDBJ databases">
        <title>Genomic Encyclopedia of Type Strains, Phase IV (KMG-IV): sequencing the most valuable type-strain genomes for metagenomic binning, comparative biology and taxonomic classification.</title>
        <authorList>
            <person name="Goeker M."/>
        </authorList>
    </citation>
    <scope>NUCLEOTIDE SEQUENCE [LARGE SCALE GENOMIC DNA]</scope>
    <source>
        <strain evidence="4 6">DSM 16618</strain>
    </source>
</reference>
<dbReference type="Proteomes" id="UP000292039">
    <property type="component" value="Unassembled WGS sequence"/>
</dbReference>
<evidence type="ECO:0000313" key="6">
    <source>
        <dbReference type="Proteomes" id="UP000292039"/>
    </source>
</evidence>
<dbReference type="GeneID" id="99726638"/>
<evidence type="ECO:0000313" key="5">
    <source>
        <dbReference type="Proteomes" id="UP000078084"/>
    </source>
</evidence>
<organism evidence="3 5">
    <name type="scientific">Kerstersia gyiorum</name>
    <dbReference type="NCBI Taxonomy" id="206506"/>
    <lineage>
        <taxon>Bacteria</taxon>
        <taxon>Pseudomonadati</taxon>
        <taxon>Pseudomonadota</taxon>
        <taxon>Betaproteobacteria</taxon>
        <taxon>Burkholderiales</taxon>
        <taxon>Alcaligenaceae</taxon>
        <taxon>Kerstersia</taxon>
    </lineage>
</organism>
<evidence type="ECO:0000256" key="1">
    <source>
        <dbReference type="ARBA" id="ARBA00022723"/>
    </source>
</evidence>